<comment type="caution">
    <text evidence="1">The sequence shown here is derived from an EMBL/GenBank/DDBJ whole genome shotgun (WGS) entry which is preliminary data.</text>
</comment>
<dbReference type="PROSITE" id="PS51257">
    <property type="entry name" value="PROKAR_LIPOPROTEIN"/>
    <property type="match status" value="1"/>
</dbReference>
<accession>A0ABT1Q2C9</accession>
<organism evidence="1 2">
    <name type="scientific">Streptomyces humicola</name>
    <dbReference type="NCBI Taxonomy" id="2953240"/>
    <lineage>
        <taxon>Bacteria</taxon>
        <taxon>Bacillati</taxon>
        <taxon>Actinomycetota</taxon>
        <taxon>Actinomycetes</taxon>
        <taxon>Kitasatosporales</taxon>
        <taxon>Streptomycetaceae</taxon>
        <taxon>Streptomyces</taxon>
    </lineage>
</organism>
<reference evidence="1" key="1">
    <citation type="submission" date="2022-06" db="EMBL/GenBank/DDBJ databases">
        <title>Draft genome sequence of Streptomyces sp. RB6PN25 isolated from peat swamp forest in Thailand.</title>
        <authorList>
            <person name="Duangmal K."/>
            <person name="Klaysubun C."/>
        </authorList>
    </citation>
    <scope>NUCLEOTIDE SEQUENCE</scope>
    <source>
        <strain evidence="1">RB6PN25</strain>
    </source>
</reference>
<evidence type="ECO:0000313" key="1">
    <source>
        <dbReference type="EMBL" id="MCQ4084093.1"/>
    </source>
</evidence>
<sequence>MKPLKIGCAVVVLVVVLGALAASCGGRYLYHRHYPVRHAIVRHIVTHHVYHHLSLRRH</sequence>
<evidence type="ECO:0000313" key="2">
    <source>
        <dbReference type="Proteomes" id="UP001057702"/>
    </source>
</evidence>
<evidence type="ECO:0008006" key="3">
    <source>
        <dbReference type="Google" id="ProtNLM"/>
    </source>
</evidence>
<gene>
    <name evidence="1" type="ORF">NGB36_26845</name>
</gene>
<name>A0ABT1Q2C9_9ACTN</name>
<protein>
    <recommendedName>
        <fullName evidence="3">Lipoprotein</fullName>
    </recommendedName>
</protein>
<dbReference type="Proteomes" id="UP001057702">
    <property type="component" value="Unassembled WGS sequence"/>
</dbReference>
<dbReference type="RefSeq" id="WP_255923138.1">
    <property type="nucleotide sequence ID" value="NZ_JANFNG010000030.1"/>
</dbReference>
<proteinExistence type="predicted"/>
<dbReference type="EMBL" id="JANFNG010000030">
    <property type="protein sequence ID" value="MCQ4084093.1"/>
    <property type="molecule type" value="Genomic_DNA"/>
</dbReference>
<keyword evidence="2" id="KW-1185">Reference proteome</keyword>